<proteinExistence type="predicted"/>
<feature type="region of interest" description="Disordered" evidence="1">
    <location>
        <begin position="34"/>
        <end position="142"/>
    </location>
</feature>
<feature type="compositionally biased region" description="Basic and acidic residues" evidence="1">
    <location>
        <begin position="83"/>
        <end position="142"/>
    </location>
</feature>
<dbReference type="EMBL" id="VYYT01000222">
    <property type="protein sequence ID" value="KAK2755150.1"/>
    <property type="molecule type" value="Genomic_DNA"/>
</dbReference>
<dbReference type="Proteomes" id="UP001281614">
    <property type="component" value="Unassembled WGS sequence"/>
</dbReference>
<accession>A0AAD9YC39</accession>
<sequence>MKVWLQPTQQRSSGARVSGCVIANVTLLLSLKQPKSAVDKASSERGQTALPLPRPAGRNPSARTQPRDRTVNPPSAANSNGIDSDRSMMAREVELAELRQDGPDRRDGPQRVTELHSEKGGEPEVPERREHDNYIEDAKLET</sequence>
<reference evidence="2" key="1">
    <citation type="submission" date="2023-02" db="EMBL/GenBank/DDBJ databases">
        <title>Colletotrichum kahawae CIFC_Que2 genome sequencing and assembly.</title>
        <authorList>
            <person name="Baroncelli R."/>
        </authorList>
    </citation>
    <scope>NUCLEOTIDE SEQUENCE</scope>
    <source>
        <strain evidence="2">CIFC_Que2</strain>
    </source>
</reference>
<comment type="caution">
    <text evidence="2">The sequence shown here is derived from an EMBL/GenBank/DDBJ whole genome shotgun (WGS) entry which is preliminary data.</text>
</comment>
<evidence type="ECO:0000313" key="2">
    <source>
        <dbReference type="EMBL" id="KAK2755150.1"/>
    </source>
</evidence>
<protein>
    <submittedName>
        <fullName evidence="2">Uncharacterized protein</fullName>
    </submittedName>
</protein>
<gene>
    <name evidence="2" type="ORF">CKAH01_01042</name>
</gene>
<name>A0AAD9YC39_COLKA</name>
<evidence type="ECO:0000256" key="1">
    <source>
        <dbReference type="SAM" id="MobiDB-lite"/>
    </source>
</evidence>
<evidence type="ECO:0000313" key="3">
    <source>
        <dbReference type="Proteomes" id="UP001281614"/>
    </source>
</evidence>
<feature type="compositionally biased region" description="Polar residues" evidence="1">
    <location>
        <begin position="72"/>
        <end position="82"/>
    </location>
</feature>
<dbReference type="AlphaFoldDB" id="A0AAD9YC39"/>
<keyword evidence="3" id="KW-1185">Reference proteome</keyword>
<organism evidence="2 3">
    <name type="scientific">Colletotrichum kahawae</name>
    <name type="common">Coffee berry disease fungus</name>
    <dbReference type="NCBI Taxonomy" id="34407"/>
    <lineage>
        <taxon>Eukaryota</taxon>
        <taxon>Fungi</taxon>
        <taxon>Dikarya</taxon>
        <taxon>Ascomycota</taxon>
        <taxon>Pezizomycotina</taxon>
        <taxon>Sordariomycetes</taxon>
        <taxon>Hypocreomycetidae</taxon>
        <taxon>Glomerellales</taxon>
        <taxon>Glomerellaceae</taxon>
        <taxon>Colletotrichum</taxon>
        <taxon>Colletotrichum gloeosporioides species complex</taxon>
    </lineage>
</organism>